<dbReference type="Pfam" id="PF04773">
    <property type="entry name" value="FecR"/>
    <property type="match status" value="1"/>
</dbReference>
<dbReference type="Pfam" id="PF16220">
    <property type="entry name" value="DUF4880"/>
    <property type="match status" value="1"/>
</dbReference>
<dbReference type="InterPro" id="IPR032623">
    <property type="entry name" value="FecR_N"/>
</dbReference>
<sequence length="316" mass="34032">METTQAQRNRAEEEAAQWVIRLGGGSLSAQEQRDLETWRAVSACHEAAFQRASVLWSDLDLGGREKKARYRRVAMQAATAGLAGLCVLGGGVGTGWVEPARWFADYTTSKGEIRTVRLEDGSSAVLDSHAAINIRYTARERRVVLLGGQAYFTVAPVAGGEHRPFVVQAANGGATALGTQFMVTREGRGVDTTVTEHSVRVTAWPHGVGPQSVIVPQGQSIHYDQDGIGHPHQVAAATVTAWRMGQLVFDNAPLSAVIEQLNRYRRGRIVLVRRGLAKRRVSGVFACADVGSATATITRELGVKTLSVGGLITLMY</sequence>
<protein>
    <submittedName>
        <fullName evidence="4">DUF4880 domain-containing protein</fullName>
    </submittedName>
</protein>
<dbReference type="RefSeq" id="WP_149279158.1">
    <property type="nucleotide sequence ID" value="NZ_CP043506.1"/>
</dbReference>
<reference evidence="4 5" key="1">
    <citation type="submission" date="2019-09" db="EMBL/GenBank/DDBJ databases">
        <title>Genome sequencing of strain KACC 21233.</title>
        <authorList>
            <person name="Heo J."/>
            <person name="Kim S.-J."/>
            <person name="Kim J.-S."/>
            <person name="Hong S.-B."/>
            <person name="Kwon S.-W."/>
        </authorList>
    </citation>
    <scope>NUCLEOTIDE SEQUENCE [LARGE SCALE GENOMIC DNA]</scope>
    <source>
        <strain evidence="4 5">KACC 21233</strain>
    </source>
</reference>
<keyword evidence="1" id="KW-0472">Membrane</keyword>
<dbReference type="PIRSF" id="PIRSF018266">
    <property type="entry name" value="FecR"/>
    <property type="match status" value="1"/>
</dbReference>
<dbReference type="AlphaFoldDB" id="A0A5C1YQH5"/>
<dbReference type="KEGG" id="acek:FLP30_06915"/>
<dbReference type="Proteomes" id="UP000324536">
    <property type="component" value="Chromosome"/>
</dbReference>
<evidence type="ECO:0000259" key="2">
    <source>
        <dbReference type="Pfam" id="PF04773"/>
    </source>
</evidence>
<dbReference type="PANTHER" id="PTHR30273">
    <property type="entry name" value="PERIPLASMIC SIGNAL SENSOR AND SIGMA FACTOR ACTIVATOR FECR-RELATED"/>
    <property type="match status" value="1"/>
</dbReference>
<keyword evidence="1" id="KW-0812">Transmembrane</keyword>
<dbReference type="OrthoDB" id="7339213at2"/>
<feature type="domain" description="FecR N-terminal" evidence="3">
    <location>
        <begin position="13"/>
        <end position="53"/>
    </location>
</feature>
<proteinExistence type="predicted"/>
<evidence type="ECO:0000313" key="4">
    <source>
        <dbReference type="EMBL" id="QEO17480.1"/>
    </source>
</evidence>
<gene>
    <name evidence="4" type="ORF">FLP30_06915</name>
</gene>
<evidence type="ECO:0000256" key="1">
    <source>
        <dbReference type="SAM" id="Phobius"/>
    </source>
</evidence>
<dbReference type="InterPro" id="IPR012373">
    <property type="entry name" value="Ferrdict_sens_TM"/>
</dbReference>
<dbReference type="GO" id="GO:0016989">
    <property type="term" value="F:sigma factor antagonist activity"/>
    <property type="evidence" value="ECO:0007669"/>
    <property type="project" value="TreeGrafter"/>
</dbReference>
<accession>A0A5C1YQH5</accession>
<name>A0A5C1YQH5_9PROT</name>
<dbReference type="InterPro" id="IPR006860">
    <property type="entry name" value="FecR"/>
</dbReference>
<keyword evidence="1" id="KW-1133">Transmembrane helix</keyword>
<organism evidence="4 5">
    <name type="scientific">Acetobacter vaccinii</name>
    <dbReference type="NCBI Taxonomy" id="2592655"/>
    <lineage>
        <taxon>Bacteria</taxon>
        <taxon>Pseudomonadati</taxon>
        <taxon>Pseudomonadota</taxon>
        <taxon>Alphaproteobacteria</taxon>
        <taxon>Acetobacterales</taxon>
        <taxon>Acetobacteraceae</taxon>
        <taxon>Acetobacter</taxon>
    </lineage>
</organism>
<evidence type="ECO:0000259" key="3">
    <source>
        <dbReference type="Pfam" id="PF16220"/>
    </source>
</evidence>
<dbReference type="PANTHER" id="PTHR30273:SF2">
    <property type="entry name" value="PROTEIN FECR"/>
    <property type="match status" value="1"/>
</dbReference>
<dbReference type="Gene3D" id="3.55.50.30">
    <property type="match status" value="1"/>
</dbReference>
<evidence type="ECO:0000313" key="5">
    <source>
        <dbReference type="Proteomes" id="UP000324536"/>
    </source>
</evidence>
<dbReference type="Gene3D" id="2.60.120.1440">
    <property type="match status" value="1"/>
</dbReference>
<feature type="transmembrane region" description="Helical" evidence="1">
    <location>
        <begin position="73"/>
        <end position="97"/>
    </location>
</feature>
<keyword evidence="5" id="KW-1185">Reference proteome</keyword>
<dbReference type="EMBL" id="CP043506">
    <property type="protein sequence ID" value="QEO17480.1"/>
    <property type="molecule type" value="Genomic_DNA"/>
</dbReference>
<feature type="domain" description="FecR protein" evidence="2">
    <location>
        <begin position="105"/>
        <end position="199"/>
    </location>
</feature>